<sequence length="304" mass="35370">MGFPRSLMMDEMALYILGNFKWYRREVVFPPLQLPSGYKELCLDFVLVEAEKYARNYEVPELPQVVFLEMLLNGAMKLSILCGWTIEIMESALTELRWSTMYHVRETFKWHLRRASRPPRPLSEDYRDLYLSFTLFDAEEAVCDFNIPEIVQATFYTMLLNDVVELSVVSRDMAGGLKSTYKGLRWTTFESWLSVSKRALLDAQLRQRVPLKFLNTKQAADYVRTTFMWCLRELVRPPQSLLEDYCDLCPHFNLEVVEASAWDSHIPELTQVVFYAIVLNDVVALGVSCVIMADTLTPVLEWLN</sequence>
<evidence type="ECO:0000313" key="1">
    <source>
        <dbReference type="EMBL" id="KAJ8428755.1"/>
    </source>
</evidence>
<keyword evidence="2" id="KW-1185">Reference proteome</keyword>
<accession>A0A9Q1JPS8</accession>
<organism evidence="1 2">
    <name type="scientific">Carnegiea gigantea</name>
    <dbReference type="NCBI Taxonomy" id="171969"/>
    <lineage>
        <taxon>Eukaryota</taxon>
        <taxon>Viridiplantae</taxon>
        <taxon>Streptophyta</taxon>
        <taxon>Embryophyta</taxon>
        <taxon>Tracheophyta</taxon>
        <taxon>Spermatophyta</taxon>
        <taxon>Magnoliopsida</taxon>
        <taxon>eudicotyledons</taxon>
        <taxon>Gunneridae</taxon>
        <taxon>Pentapetalae</taxon>
        <taxon>Caryophyllales</taxon>
        <taxon>Cactineae</taxon>
        <taxon>Cactaceae</taxon>
        <taxon>Cactoideae</taxon>
        <taxon>Echinocereeae</taxon>
        <taxon>Carnegiea</taxon>
    </lineage>
</organism>
<dbReference type="EMBL" id="JAKOGI010000972">
    <property type="protein sequence ID" value="KAJ8428755.1"/>
    <property type="molecule type" value="Genomic_DNA"/>
</dbReference>
<reference evidence="1" key="1">
    <citation type="submission" date="2022-04" db="EMBL/GenBank/DDBJ databases">
        <title>Carnegiea gigantea Genome sequencing and assembly v2.</title>
        <authorList>
            <person name="Copetti D."/>
            <person name="Sanderson M.J."/>
            <person name="Burquez A."/>
            <person name="Wojciechowski M.F."/>
        </authorList>
    </citation>
    <scope>NUCLEOTIDE SEQUENCE</scope>
    <source>
        <strain evidence="1">SGP5-SGP5p</strain>
        <tissue evidence="1">Aerial part</tissue>
    </source>
</reference>
<evidence type="ECO:0000313" key="2">
    <source>
        <dbReference type="Proteomes" id="UP001153076"/>
    </source>
</evidence>
<gene>
    <name evidence="1" type="ORF">Cgig2_003069</name>
</gene>
<proteinExistence type="predicted"/>
<dbReference type="Proteomes" id="UP001153076">
    <property type="component" value="Unassembled WGS sequence"/>
</dbReference>
<protein>
    <submittedName>
        <fullName evidence="1">Uncharacterized protein</fullName>
    </submittedName>
</protein>
<name>A0A9Q1JPS8_9CARY</name>
<comment type="caution">
    <text evidence="1">The sequence shown here is derived from an EMBL/GenBank/DDBJ whole genome shotgun (WGS) entry which is preliminary data.</text>
</comment>
<dbReference type="AlphaFoldDB" id="A0A9Q1JPS8"/>